<gene>
    <name evidence="2" type="ORF">M569_10258</name>
</gene>
<organism evidence="2 3">
    <name type="scientific">Genlisea aurea</name>
    <dbReference type="NCBI Taxonomy" id="192259"/>
    <lineage>
        <taxon>Eukaryota</taxon>
        <taxon>Viridiplantae</taxon>
        <taxon>Streptophyta</taxon>
        <taxon>Embryophyta</taxon>
        <taxon>Tracheophyta</taxon>
        <taxon>Spermatophyta</taxon>
        <taxon>Magnoliopsida</taxon>
        <taxon>eudicotyledons</taxon>
        <taxon>Gunneridae</taxon>
        <taxon>Pentapetalae</taxon>
        <taxon>asterids</taxon>
        <taxon>lamiids</taxon>
        <taxon>Lamiales</taxon>
        <taxon>Lentibulariaceae</taxon>
        <taxon>Genlisea</taxon>
    </lineage>
</organism>
<reference evidence="2 3" key="1">
    <citation type="journal article" date="2013" name="BMC Genomics">
        <title>The miniature genome of a carnivorous plant Genlisea aurea contains a low number of genes and short non-coding sequences.</title>
        <authorList>
            <person name="Leushkin E.V."/>
            <person name="Sutormin R.A."/>
            <person name="Nabieva E.R."/>
            <person name="Penin A.A."/>
            <person name="Kondrashov A.S."/>
            <person name="Logacheva M.D."/>
        </authorList>
    </citation>
    <scope>NUCLEOTIDE SEQUENCE [LARGE SCALE GENOMIC DNA]</scope>
</reference>
<keyword evidence="3" id="KW-1185">Reference proteome</keyword>
<comment type="caution">
    <text evidence="2">The sequence shown here is derived from an EMBL/GenBank/DDBJ whole genome shotgun (WGS) entry which is preliminary data.</text>
</comment>
<feature type="non-terminal residue" evidence="2">
    <location>
        <position position="1"/>
    </location>
</feature>
<dbReference type="AlphaFoldDB" id="S8CC45"/>
<dbReference type="EMBL" id="AUSU01004764">
    <property type="protein sequence ID" value="EPS64529.1"/>
    <property type="molecule type" value="Genomic_DNA"/>
</dbReference>
<feature type="transmembrane region" description="Helical" evidence="1">
    <location>
        <begin position="35"/>
        <end position="58"/>
    </location>
</feature>
<keyword evidence="1" id="KW-0472">Membrane</keyword>
<protein>
    <submittedName>
        <fullName evidence="2">Uncharacterized protein</fullName>
    </submittedName>
</protein>
<name>S8CC45_9LAMI</name>
<dbReference type="Proteomes" id="UP000015453">
    <property type="component" value="Unassembled WGS sequence"/>
</dbReference>
<keyword evidence="1" id="KW-1133">Transmembrane helix</keyword>
<accession>S8CC45</accession>
<proteinExistence type="predicted"/>
<evidence type="ECO:0000313" key="2">
    <source>
        <dbReference type="EMBL" id="EPS64529.1"/>
    </source>
</evidence>
<keyword evidence="1" id="KW-0812">Transmembrane</keyword>
<sequence>ELRNRRKNHRWQYSEEVTLTVGTALSVIGLLPTNIGGCGCCCSMISFVSFFISLAFLLSEIDRFLLYLHLSRRFSALQL</sequence>
<evidence type="ECO:0000313" key="3">
    <source>
        <dbReference type="Proteomes" id="UP000015453"/>
    </source>
</evidence>
<evidence type="ECO:0000256" key="1">
    <source>
        <dbReference type="SAM" id="Phobius"/>
    </source>
</evidence>